<evidence type="ECO:0000256" key="4">
    <source>
        <dbReference type="ARBA" id="ARBA00023315"/>
    </source>
</evidence>
<dbReference type="InterPro" id="IPR030700">
    <property type="entry name" value="N-end_Aminoacyl_Trfase"/>
</dbReference>
<comment type="similarity">
    <text evidence="1 5">Belongs to the R-transferase family.</text>
</comment>
<evidence type="ECO:0000313" key="10">
    <source>
        <dbReference type="Proteomes" id="UP000218231"/>
    </source>
</evidence>
<feature type="compositionally biased region" description="Basic and acidic residues" evidence="6">
    <location>
        <begin position="176"/>
        <end position="187"/>
    </location>
</feature>
<reference evidence="9 10" key="1">
    <citation type="journal article" date="2017" name="Curr. Biol.">
        <title>Genome architecture and evolution of a unichromosomal asexual nematode.</title>
        <authorList>
            <person name="Fradin H."/>
            <person name="Zegar C."/>
            <person name="Gutwein M."/>
            <person name="Lucas J."/>
            <person name="Kovtun M."/>
            <person name="Corcoran D."/>
            <person name="Baugh L.R."/>
            <person name="Kiontke K."/>
            <person name="Gunsalus K."/>
            <person name="Fitch D.H."/>
            <person name="Piano F."/>
        </authorList>
    </citation>
    <scope>NUCLEOTIDE SEQUENCE [LARGE SCALE GENOMIC DNA]</scope>
    <source>
        <strain evidence="9">PF1309</strain>
    </source>
</reference>
<dbReference type="InterPro" id="IPR007472">
    <property type="entry name" value="N-end_Aminoacyl_Trfase_C"/>
</dbReference>
<evidence type="ECO:0000259" key="8">
    <source>
        <dbReference type="Pfam" id="PF04377"/>
    </source>
</evidence>
<feature type="domain" description="N-end rule aminoacyl transferase C-terminal" evidence="8">
    <location>
        <begin position="261"/>
        <end position="402"/>
    </location>
</feature>
<keyword evidence="2 5" id="KW-0808">Transferase</keyword>
<dbReference type="InterPro" id="IPR016181">
    <property type="entry name" value="Acyl_CoA_acyltransferase"/>
</dbReference>
<evidence type="ECO:0000256" key="1">
    <source>
        <dbReference type="ARBA" id="ARBA00009991"/>
    </source>
</evidence>
<dbReference type="AlphaFoldDB" id="A0A2A2KMC1"/>
<evidence type="ECO:0000256" key="2">
    <source>
        <dbReference type="ARBA" id="ARBA00022679"/>
    </source>
</evidence>
<dbReference type="PIRSF" id="PIRSF037207">
    <property type="entry name" value="ATE1_euk"/>
    <property type="match status" value="1"/>
</dbReference>
<dbReference type="EC" id="2.3.2.8" evidence="5"/>
<dbReference type="STRING" id="2018661.A0A2A2KMC1"/>
<dbReference type="PANTHER" id="PTHR21367:SF1">
    <property type="entry name" value="ARGINYL-TRNA--PROTEIN TRANSFERASE 1"/>
    <property type="match status" value="1"/>
</dbReference>
<feature type="domain" description="N-end aminoacyl transferase N-terminal" evidence="7">
    <location>
        <begin position="16"/>
        <end position="121"/>
    </location>
</feature>
<dbReference type="PANTHER" id="PTHR21367">
    <property type="entry name" value="ARGININE-TRNA-PROTEIN TRANSFERASE 1"/>
    <property type="match status" value="1"/>
</dbReference>
<dbReference type="GO" id="GO:0005737">
    <property type="term" value="C:cytoplasm"/>
    <property type="evidence" value="ECO:0007669"/>
    <property type="project" value="TreeGrafter"/>
</dbReference>
<gene>
    <name evidence="9" type="ORF">WR25_06376</name>
</gene>
<keyword evidence="3 5" id="KW-0833">Ubl conjugation pathway</keyword>
<dbReference type="SUPFAM" id="SSF55729">
    <property type="entry name" value="Acyl-CoA N-acyltransferases (Nat)"/>
    <property type="match status" value="1"/>
</dbReference>
<keyword evidence="4 5" id="KW-0012">Acyltransferase</keyword>
<dbReference type="Pfam" id="PF04376">
    <property type="entry name" value="ATE_N"/>
    <property type="match status" value="1"/>
</dbReference>
<proteinExistence type="inferred from homology"/>
<feature type="compositionally biased region" description="Polar residues" evidence="6">
    <location>
        <begin position="158"/>
        <end position="171"/>
    </location>
</feature>
<evidence type="ECO:0000256" key="5">
    <source>
        <dbReference type="PIRNR" id="PIRNR037207"/>
    </source>
</evidence>
<dbReference type="Pfam" id="PF04377">
    <property type="entry name" value="ATE_C"/>
    <property type="match status" value="1"/>
</dbReference>
<evidence type="ECO:0000313" key="9">
    <source>
        <dbReference type="EMBL" id="PAV75052.1"/>
    </source>
</evidence>
<evidence type="ECO:0000259" key="7">
    <source>
        <dbReference type="Pfam" id="PF04376"/>
    </source>
</evidence>
<comment type="caution">
    <text evidence="9">The sequence shown here is derived from an EMBL/GenBank/DDBJ whole genome shotgun (WGS) entry which is preliminary data.</text>
</comment>
<dbReference type="OrthoDB" id="74183at2759"/>
<evidence type="ECO:0000256" key="6">
    <source>
        <dbReference type="SAM" id="MobiDB-lite"/>
    </source>
</evidence>
<dbReference type="InterPro" id="IPR017137">
    <property type="entry name" value="Arg-tRNA-P_Trfase_1_euk"/>
</dbReference>
<accession>A0A2A2KMC1</accession>
<organism evidence="9 10">
    <name type="scientific">Diploscapter pachys</name>
    <dbReference type="NCBI Taxonomy" id="2018661"/>
    <lineage>
        <taxon>Eukaryota</taxon>
        <taxon>Metazoa</taxon>
        <taxon>Ecdysozoa</taxon>
        <taxon>Nematoda</taxon>
        <taxon>Chromadorea</taxon>
        <taxon>Rhabditida</taxon>
        <taxon>Rhabditina</taxon>
        <taxon>Rhabditomorpha</taxon>
        <taxon>Rhabditoidea</taxon>
        <taxon>Rhabditidae</taxon>
        <taxon>Diploscapter</taxon>
    </lineage>
</organism>
<dbReference type="EMBL" id="LIAE01008224">
    <property type="protein sequence ID" value="PAV75052.1"/>
    <property type="molecule type" value="Genomic_DNA"/>
</dbReference>
<feature type="region of interest" description="Disordered" evidence="6">
    <location>
        <begin position="142"/>
        <end position="189"/>
    </location>
</feature>
<feature type="compositionally biased region" description="Basic and acidic residues" evidence="6">
    <location>
        <begin position="142"/>
        <end position="155"/>
    </location>
</feature>
<sequence length="501" mass="58339">MTQSVVEYFGWTRNGSCGYCKGKRPAGKVNLEGNESNSQQNAAIPAGCESEEESFEDEGGHSVSLGAWAHNLKDTDFMTLLEAGWSTSGKYLYKPKLDETCCPQYTIRLDATKFYLSRSQKSALKKMNAFLKEGKKPRCGVKEEVPVETKKDKDVAMASQNRNTAKSSSPISGDAVEQKKRADVDRPVRRKKEIRRERFEQKCRDRGIDIEEARRRRQEKENAKRRTIESFILNWDESWKHKLEVRLVSTQSQEFAERETESFQLYSKYQMIIHNDEEKMMGSYKRFLVDSPLKATNSDRNWEESTELPVGAYHLWYLLDDKLIAVGVVDLLTKCLSAKYFFYDPDYNFLSLGTYSALREIHLTRQICAKFPQFKYYYMGYYIQSCPKMRYKGTYRPSELLCDRTWQWVPLSECEKLFPASNYTNGFTAFRPDLPTPPEANYHHQAIYCHRTVCRFADCARVIPRFRPPSENFIKKLKNLVHFLGKDLSEVAIFFQELNNL</sequence>
<comment type="catalytic activity">
    <reaction evidence="5">
        <text>an N-terminal L-alpha-aminoacyl-[protein] + L-arginyl-tRNA(Arg) = an N-terminal L-arginyl-L-aminoacyl-[protein] + tRNA(Arg) + H(+)</text>
        <dbReference type="Rhea" id="RHEA:10208"/>
        <dbReference type="Rhea" id="RHEA-COMP:9658"/>
        <dbReference type="Rhea" id="RHEA-COMP:9673"/>
        <dbReference type="Rhea" id="RHEA-COMP:10636"/>
        <dbReference type="Rhea" id="RHEA-COMP:10638"/>
        <dbReference type="ChEBI" id="CHEBI:15378"/>
        <dbReference type="ChEBI" id="CHEBI:78442"/>
        <dbReference type="ChEBI" id="CHEBI:78513"/>
        <dbReference type="ChEBI" id="CHEBI:78597"/>
        <dbReference type="ChEBI" id="CHEBI:83562"/>
        <dbReference type="EC" id="2.3.2.8"/>
    </reaction>
</comment>
<dbReference type="GO" id="GO:0004057">
    <property type="term" value="F:arginyl-tRNA--protein transferase activity"/>
    <property type="evidence" value="ECO:0007669"/>
    <property type="project" value="UniProtKB-EC"/>
</dbReference>
<name>A0A2A2KMC1_9BILA</name>
<evidence type="ECO:0000256" key="3">
    <source>
        <dbReference type="ARBA" id="ARBA00022786"/>
    </source>
</evidence>
<keyword evidence="10" id="KW-1185">Reference proteome</keyword>
<dbReference type="InterPro" id="IPR007471">
    <property type="entry name" value="N-end_Aminoacyl_Trfase_N"/>
</dbReference>
<dbReference type="Proteomes" id="UP000218231">
    <property type="component" value="Unassembled WGS sequence"/>
</dbReference>
<comment type="function">
    <text evidence="5">Involved in the post-translational conjugation of arginine to the N-terminal aspartate or glutamate of a protein. This arginylation is required for degradation of the protein via the ubiquitin pathway.</text>
</comment>
<protein>
    <recommendedName>
        <fullName evidence="5">Arginyl-tRNA--protein transferase 1</fullName>
        <shortName evidence="5">Arginyltransferase 1</shortName>
        <shortName evidence="5">R-transferase 1</shortName>
        <ecNumber evidence="5">2.3.2.8</ecNumber>
    </recommendedName>
    <alternativeName>
        <fullName evidence="5">Arginine-tRNA--protein transferase 1</fullName>
    </alternativeName>
</protein>